<feature type="transmembrane region" description="Helical" evidence="6">
    <location>
        <begin position="498"/>
        <end position="517"/>
    </location>
</feature>
<sequence length="570" mass="64352">MRFNALALLPLLGSALAQLQPNFTSDAGVQIYNPSDFFDTTGPWSLMSRAGDTLYIAGMRGIVPLDNSLAPEGLPRIRQAFQNMKKLAEFADVELYDCVRLVVYVTDMFRYRPLVNQVQIELWGTDANKYPPRTIIEVDRLNQDDIVEVEGTFHMPRMRGIVPLDNSLAPEGLPRIRQAFQNMKKLAEFADVELYDCVRLVVYVTDMFRYRPLVNQVQIELWGTDANKYPPRTIIEVDRLNQDDIVEVEGTFHMPHLIYGLGNTIPGAVFLINGRTPSPFSKPSTLCLVSGWFSQANAQHIDFNILIISIIVLLSVVKKDSIAELDTKWQVLICFSAWLPGFTTGTIGLALNSYGYVSGNWCWIRSNRLDLRYGLSHGWRITIFFVTIVIYTYIYIKLKRVFKGLRNMSTATGTRRKTDHMVTVPSDPDNNDTQKILVAHSVSVSHEMQNLPRTPDTADHEHGYNNDPVTQSTVTASGTDSRPFEASRMPAAPNVRKMLLMNGYPIAYIILWMPGIANRLAESVGKSPRWLSAMQASTQYIGLINALTYGLSEQMRQGVWKKLKDTGGRR</sequence>
<protein>
    <recommendedName>
        <fullName evidence="8">Glucose receptor Git3-like N-terminal domain-containing protein</fullName>
    </recommendedName>
</protein>
<dbReference type="InterPro" id="IPR023041">
    <property type="entry name" value="Glucose_rcpt_Git3-like_N"/>
</dbReference>
<feature type="region of interest" description="Disordered" evidence="5">
    <location>
        <begin position="448"/>
        <end position="487"/>
    </location>
</feature>
<comment type="subcellular location">
    <subcellularLocation>
        <location evidence="1">Membrane</location>
        <topology evidence="1">Multi-pass membrane protein</topology>
    </subcellularLocation>
</comment>
<keyword evidence="3 6" id="KW-1133">Transmembrane helix</keyword>
<dbReference type="GO" id="GO:0005886">
    <property type="term" value="C:plasma membrane"/>
    <property type="evidence" value="ECO:0007669"/>
    <property type="project" value="TreeGrafter"/>
</dbReference>
<feature type="domain" description="Glucose receptor Git3-like N-terminal" evidence="8">
    <location>
        <begin position="280"/>
        <end position="403"/>
    </location>
</feature>
<feature type="transmembrane region" description="Helical" evidence="6">
    <location>
        <begin position="301"/>
        <end position="317"/>
    </location>
</feature>
<evidence type="ECO:0000256" key="2">
    <source>
        <dbReference type="ARBA" id="ARBA00022692"/>
    </source>
</evidence>
<organism evidence="9 10">
    <name type="scientific">Verticillium longisporum</name>
    <name type="common">Verticillium dahliae var. longisporum</name>
    <dbReference type="NCBI Taxonomy" id="100787"/>
    <lineage>
        <taxon>Eukaryota</taxon>
        <taxon>Fungi</taxon>
        <taxon>Dikarya</taxon>
        <taxon>Ascomycota</taxon>
        <taxon>Pezizomycotina</taxon>
        <taxon>Sordariomycetes</taxon>
        <taxon>Hypocreomycetidae</taxon>
        <taxon>Glomerellales</taxon>
        <taxon>Plectosphaerellaceae</taxon>
        <taxon>Verticillium</taxon>
    </lineage>
</organism>
<dbReference type="EMBL" id="CVQH01020485">
    <property type="protein sequence ID" value="CRK27702.1"/>
    <property type="molecule type" value="Genomic_DNA"/>
</dbReference>
<keyword evidence="4 6" id="KW-0472">Membrane</keyword>
<evidence type="ECO:0000259" key="8">
    <source>
        <dbReference type="Pfam" id="PF11710"/>
    </source>
</evidence>
<dbReference type="SUPFAM" id="SSF81321">
    <property type="entry name" value="Family A G protein-coupled receptor-like"/>
    <property type="match status" value="1"/>
</dbReference>
<dbReference type="Gene3D" id="3.30.1330.40">
    <property type="entry name" value="RutC-like"/>
    <property type="match status" value="2"/>
</dbReference>
<dbReference type="PANTHER" id="PTHR23112:SF0">
    <property type="entry name" value="TRANSMEMBRANE PROTEIN 116"/>
    <property type="match status" value="1"/>
</dbReference>
<evidence type="ECO:0000256" key="7">
    <source>
        <dbReference type="SAM" id="SignalP"/>
    </source>
</evidence>
<evidence type="ECO:0000256" key="4">
    <source>
        <dbReference type="ARBA" id="ARBA00023136"/>
    </source>
</evidence>
<dbReference type="GO" id="GO:0004930">
    <property type="term" value="F:G protein-coupled receptor activity"/>
    <property type="evidence" value="ECO:0007669"/>
    <property type="project" value="TreeGrafter"/>
</dbReference>
<feature type="chain" id="PRO_5002567023" description="Glucose receptor Git3-like N-terminal domain-containing protein" evidence="7">
    <location>
        <begin position="18"/>
        <end position="570"/>
    </location>
</feature>
<dbReference type="SUPFAM" id="SSF55298">
    <property type="entry name" value="YjgF-like"/>
    <property type="match status" value="2"/>
</dbReference>
<dbReference type="Gene3D" id="1.20.1070.10">
    <property type="entry name" value="Rhodopsin 7-helix transmembrane proteins"/>
    <property type="match status" value="1"/>
</dbReference>
<name>A0A0G4M0B7_VERLO</name>
<dbReference type="CDD" id="cd00448">
    <property type="entry name" value="YjgF_YER057c_UK114_family"/>
    <property type="match status" value="2"/>
</dbReference>
<dbReference type="AlphaFoldDB" id="A0A0G4M0B7"/>
<dbReference type="Proteomes" id="UP000044602">
    <property type="component" value="Unassembled WGS sequence"/>
</dbReference>
<feature type="transmembrane region" description="Helical" evidence="6">
    <location>
        <begin position="529"/>
        <end position="552"/>
    </location>
</feature>
<feature type="transmembrane region" description="Helical" evidence="6">
    <location>
        <begin position="377"/>
        <end position="396"/>
    </location>
</feature>
<evidence type="ECO:0000256" key="3">
    <source>
        <dbReference type="ARBA" id="ARBA00022989"/>
    </source>
</evidence>
<feature type="compositionally biased region" description="Polar residues" evidence="5">
    <location>
        <begin position="467"/>
        <end position="480"/>
    </location>
</feature>
<reference evidence="9 10" key="1">
    <citation type="submission" date="2015-05" db="EMBL/GenBank/DDBJ databases">
        <authorList>
            <person name="Wang D.B."/>
            <person name="Wang M."/>
        </authorList>
    </citation>
    <scope>NUCLEOTIDE SEQUENCE [LARGE SCALE GENOMIC DNA]</scope>
    <source>
        <strain evidence="9">VL1</strain>
    </source>
</reference>
<feature type="signal peptide" evidence="7">
    <location>
        <begin position="1"/>
        <end position="17"/>
    </location>
</feature>
<gene>
    <name evidence="9" type="ORF">BN1708_014924</name>
</gene>
<evidence type="ECO:0000313" key="10">
    <source>
        <dbReference type="Proteomes" id="UP000044602"/>
    </source>
</evidence>
<accession>A0A0G4M0B7</accession>
<keyword evidence="2 6" id="KW-0812">Transmembrane</keyword>
<dbReference type="InterPro" id="IPR006175">
    <property type="entry name" value="YjgF/YER057c/UK114"/>
</dbReference>
<evidence type="ECO:0000256" key="6">
    <source>
        <dbReference type="SAM" id="Phobius"/>
    </source>
</evidence>
<dbReference type="STRING" id="100787.A0A0G4M0B7"/>
<dbReference type="PANTHER" id="PTHR23112">
    <property type="entry name" value="G PROTEIN-COUPLED RECEPTOR 157-RELATED"/>
    <property type="match status" value="1"/>
</dbReference>
<evidence type="ECO:0000313" key="9">
    <source>
        <dbReference type="EMBL" id="CRK27702.1"/>
    </source>
</evidence>
<dbReference type="GO" id="GO:0007189">
    <property type="term" value="P:adenylate cyclase-activating G protein-coupled receptor signaling pathway"/>
    <property type="evidence" value="ECO:0007669"/>
    <property type="project" value="TreeGrafter"/>
</dbReference>
<keyword evidence="10" id="KW-1185">Reference proteome</keyword>
<evidence type="ECO:0000256" key="1">
    <source>
        <dbReference type="ARBA" id="ARBA00004141"/>
    </source>
</evidence>
<proteinExistence type="predicted"/>
<feature type="transmembrane region" description="Helical" evidence="6">
    <location>
        <begin position="329"/>
        <end position="357"/>
    </location>
</feature>
<dbReference type="Pfam" id="PF01042">
    <property type="entry name" value="Ribonuc_L-PSP"/>
    <property type="match status" value="2"/>
</dbReference>
<evidence type="ECO:0000256" key="5">
    <source>
        <dbReference type="SAM" id="MobiDB-lite"/>
    </source>
</evidence>
<dbReference type="InterPro" id="IPR035959">
    <property type="entry name" value="RutC-like_sf"/>
</dbReference>
<keyword evidence="7" id="KW-0732">Signal</keyword>
<dbReference type="Pfam" id="PF11710">
    <property type="entry name" value="Git3"/>
    <property type="match status" value="1"/>
</dbReference>